<organism evidence="3 4">
    <name type="scientific">Ferrimicrobium acidiphilum DSM 19497</name>
    <dbReference type="NCBI Taxonomy" id="1121877"/>
    <lineage>
        <taxon>Bacteria</taxon>
        <taxon>Bacillati</taxon>
        <taxon>Actinomycetota</taxon>
        <taxon>Acidimicrobiia</taxon>
        <taxon>Acidimicrobiales</taxon>
        <taxon>Acidimicrobiaceae</taxon>
        <taxon>Ferrimicrobium</taxon>
    </lineage>
</organism>
<sequence>MTTEKLSKEVVAPARALNQRHGKTYYLASLLLSGDVRPYVFALYGFCRYVDDIVDVENDDPALRLRKVDGFRERFLTEVCRGSSEDPILAATIATIEHFGMSIEYFERFLTSMRQDFLVSRYPCLADLLAYMDGSAAVIGEMMLPILRADDPGARAPARALGNAFQMTNFLRDIGEDLNRGRIYIPEEDIERFGAWDSFGSRRVTDEFRELMAFEIARTRGWYSDSFAGDDYLQGRALRCIRAARNLYAAILDEIERVNYDVFTARAVVSRTKRVKLLIRAGFRP</sequence>
<name>A0A0D8FX05_9ACTN</name>
<dbReference type="SFLD" id="SFLDG01018">
    <property type="entry name" value="Squalene/Phytoene_Synthase_Lik"/>
    <property type="match status" value="1"/>
</dbReference>
<dbReference type="InterPro" id="IPR019845">
    <property type="entry name" value="Squalene/phytoene_synthase_CS"/>
</dbReference>
<dbReference type="OrthoDB" id="9807580at2"/>
<dbReference type="Gene3D" id="1.10.600.10">
    <property type="entry name" value="Farnesyl Diphosphate Synthase"/>
    <property type="match status" value="1"/>
</dbReference>
<dbReference type="Pfam" id="PF00494">
    <property type="entry name" value="SQS_PSY"/>
    <property type="match status" value="1"/>
</dbReference>
<dbReference type="Proteomes" id="UP000032336">
    <property type="component" value="Unassembled WGS sequence"/>
</dbReference>
<dbReference type="InterPro" id="IPR002060">
    <property type="entry name" value="Squ/phyt_synthse"/>
</dbReference>
<dbReference type="EMBL" id="JXUW01000003">
    <property type="protein sequence ID" value="KJE77793.1"/>
    <property type="molecule type" value="Genomic_DNA"/>
</dbReference>
<dbReference type="GO" id="GO:0051996">
    <property type="term" value="F:squalene synthase [NAD(P)H] activity"/>
    <property type="evidence" value="ECO:0007669"/>
    <property type="project" value="InterPro"/>
</dbReference>
<gene>
    <name evidence="3" type="primary">crtB</name>
    <name evidence="3" type="ORF">FEAC_05420</name>
</gene>
<comment type="caution">
    <text evidence="3">The sequence shown here is derived from an EMBL/GenBank/DDBJ whole genome shotgun (WGS) entry which is preliminary data.</text>
</comment>
<dbReference type="SUPFAM" id="SSF48576">
    <property type="entry name" value="Terpenoid synthases"/>
    <property type="match status" value="1"/>
</dbReference>
<dbReference type="GeneID" id="78371855"/>
<dbReference type="CDD" id="cd00683">
    <property type="entry name" value="Trans_IPPS_HH"/>
    <property type="match status" value="1"/>
</dbReference>
<keyword evidence="2 3" id="KW-0808">Transferase</keyword>
<keyword evidence="4" id="KW-1185">Reference proteome</keyword>
<dbReference type="InterPro" id="IPR033904">
    <property type="entry name" value="Trans_IPPS_HH"/>
</dbReference>
<dbReference type="UniPathway" id="UPA00799"/>
<evidence type="ECO:0000313" key="4">
    <source>
        <dbReference type="Proteomes" id="UP000032336"/>
    </source>
</evidence>
<protein>
    <submittedName>
        <fullName evidence="3">All-trans-phytoene synthase</fullName>
        <ecNumber evidence="3">2.5.1.99</ecNumber>
    </submittedName>
</protein>
<dbReference type="PATRIC" id="fig|1121877.4.peg.581"/>
<dbReference type="InterPro" id="IPR044843">
    <property type="entry name" value="Trans_IPPS_bact-type"/>
</dbReference>
<dbReference type="GO" id="GO:0004311">
    <property type="term" value="F:geranylgeranyl diphosphate synthase activity"/>
    <property type="evidence" value="ECO:0007669"/>
    <property type="project" value="InterPro"/>
</dbReference>
<evidence type="ECO:0000256" key="1">
    <source>
        <dbReference type="ARBA" id="ARBA00004684"/>
    </source>
</evidence>
<dbReference type="InterPro" id="IPR008949">
    <property type="entry name" value="Isoprenoid_synthase_dom_sf"/>
</dbReference>
<dbReference type="AlphaFoldDB" id="A0A0D8FX05"/>
<dbReference type="PROSITE" id="PS01044">
    <property type="entry name" value="SQUALEN_PHYTOEN_SYN_1"/>
    <property type="match status" value="1"/>
</dbReference>
<comment type="pathway">
    <text evidence="1">Carotenoid biosynthesis; phytoene biosynthesis.</text>
</comment>
<evidence type="ECO:0000313" key="3">
    <source>
        <dbReference type="EMBL" id="KJE77793.1"/>
    </source>
</evidence>
<dbReference type="EC" id="2.5.1.99" evidence="3"/>
<dbReference type="PANTHER" id="PTHR31480">
    <property type="entry name" value="BIFUNCTIONAL LYCOPENE CYCLASE/PHYTOENE SYNTHASE"/>
    <property type="match status" value="1"/>
</dbReference>
<evidence type="ECO:0000256" key="2">
    <source>
        <dbReference type="ARBA" id="ARBA00022679"/>
    </source>
</evidence>
<accession>A0A0D8FX05</accession>
<reference evidence="3 4" key="1">
    <citation type="submission" date="2015-01" db="EMBL/GenBank/DDBJ databases">
        <title>Draft genome of the acidophilic iron oxidizer Ferrimicrobium acidiphilum strain T23.</title>
        <authorList>
            <person name="Poehlein A."/>
            <person name="Eisen S."/>
            <person name="Schloemann M."/>
            <person name="Johnson B.D."/>
            <person name="Daniel R."/>
            <person name="Muehling M."/>
        </authorList>
    </citation>
    <scope>NUCLEOTIDE SEQUENCE [LARGE SCALE GENOMIC DNA]</scope>
    <source>
        <strain evidence="3 4">T23</strain>
    </source>
</reference>
<dbReference type="RefSeq" id="WP_052565333.1">
    <property type="nucleotide sequence ID" value="NZ_JQKF01000013.1"/>
</dbReference>
<dbReference type="STRING" id="1121877.FEAC_05420"/>
<dbReference type="SFLD" id="SFLDS00005">
    <property type="entry name" value="Isoprenoid_Synthase_Type_I"/>
    <property type="match status" value="1"/>
</dbReference>
<dbReference type="PROSITE" id="PS01045">
    <property type="entry name" value="SQUALEN_PHYTOEN_SYN_2"/>
    <property type="match status" value="1"/>
</dbReference>
<dbReference type="SFLD" id="SFLDG01212">
    <property type="entry name" value="Phytoene_synthase_like"/>
    <property type="match status" value="1"/>
</dbReference>
<dbReference type="eggNOG" id="COG1562">
    <property type="taxonomic scope" value="Bacteria"/>
</dbReference>
<dbReference type="GO" id="GO:0016117">
    <property type="term" value="P:carotenoid biosynthetic process"/>
    <property type="evidence" value="ECO:0007669"/>
    <property type="project" value="UniProtKB-ARBA"/>
</dbReference>
<proteinExistence type="predicted"/>